<comment type="caution">
    <text evidence="6">The sequence shown here is derived from an EMBL/GenBank/DDBJ whole genome shotgun (WGS) entry which is preliminary data.</text>
</comment>
<dbReference type="InterPro" id="IPR000600">
    <property type="entry name" value="ROK"/>
</dbReference>
<evidence type="ECO:0000256" key="1">
    <source>
        <dbReference type="ARBA" id="ARBA00006479"/>
    </source>
</evidence>
<dbReference type="InterPro" id="IPR043129">
    <property type="entry name" value="ATPase_NBD"/>
</dbReference>
<dbReference type="Proteomes" id="UP000257039">
    <property type="component" value="Unassembled WGS sequence"/>
</dbReference>
<keyword evidence="2" id="KW-0805">Transcription regulation</keyword>
<dbReference type="AlphaFoldDB" id="A0A4P9VP76"/>
<dbReference type="Gene3D" id="3.30.420.40">
    <property type="match status" value="2"/>
</dbReference>
<evidence type="ECO:0000256" key="4">
    <source>
        <dbReference type="ARBA" id="ARBA00023163"/>
    </source>
</evidence>
<dbReference type="PANTHER" id="PTHR18964:SF175">
    <property type="entry name" value="N-ACETYLGLUCOSAMINE REPRESSOR"/>
    <property type="match status" value="1"/>
</dbReference>
<reference evidence="6 7" key="1">
    <citation type="submission" date="2017-04" db="EMBL/GenBank/DDBJ databases">
        <title>Draft genome sequence of Zooshikella ganghwensis VG4 isolated from Red Sea sediments.</title>
        <authorList>
            <person name="Rehman Z."/>
            <person name="Alam I."/>
            <person name="Kamau A."/>
            <person name="Bajic V."/>
            <person name="Leiknes T."/>
        </authorList>
    </citation>
    <scope>NUCLEOTIDE SEQUENCE [LARGE SCALE GENOMIC DNA]</scope>
    <source>
        <strain evidence="6 7">VG4</strain>
    </source>
</reference>
<dbReference type="GO" id="GO:0006355">
    <property type="term" value="P:regulation of DNA-templated transcription"/>
    <property type="evidence" value="ECO:0007669"/>
    <property type="project" value="UniProtKB-ARBA"/>
</dbReference>
<dbReference type="RefSeq" id="WP_094788233.1">
    <property type="nucleotide sequence ID" value="NZ_NDXW01000001.1"/>
</dbReference>
<evidence type="ECO:0000313" key="7">
    <source>
        <dbReference type="Proteomes" id="UP000257039"/>
    </source>
</evidence>
<comment type="similarity">
    <text evidence="1">Belongs to the ROK (NagC/XylR) family.</text>
</comment>
<evidence type="ECO:0000256" key="5">
    <source>
        <dbReference type="ARBA" id="ARBA00023277"/>
    </source>
</evidence>
<gene>
    <name evidence="6" type="ORF">B9G39_18330</name>
</gene>
<protein>
    <submittedName>
        <fullName evidence="6">ROK family protein</fullName>
    </submittedName>
</protein>
<sequence>MAPFIKGNIDLVRQLNTATIYRTINYDGPISRTRLVEVTSLAAASVTKITRQLINAGLVQEVSQEESTGGRRPTLLATNKERFYIISTKLGRGFLEVTLNRLNKEVIDHRKLTLKYQNPEAVLQETCEVIHDILRSNSQVNQQRILGIGLAMPGLIDPTKGIVIENPHYQFKHFPIVEFFEREFNITTFVDNDIRSLALAENYFGASQGIKDSVLISVRHGIGAGIMINGQLFYGCNQNAGEVGHIFIEEFGPKCNCGNYGCLETVASNPSIIRQAKELLAHGHPSQLTSLPSYQLNDQEVTIKDICQAALNGDELCQAVIKRVGNYLGLAIATVINLFNPQMIIIAGDIVKAQHFLFPSIKKQMEDKALQSFACKTRILASQVDTNETIGAFSLVQRALLEGKLFTRLGLNSM</sequence>
<dbReference type="InterPro" id="IPR036390">
    <property type="entry name" value="WH_DNA-bd_sf"/>
</dbReference>
<dbReference type="EMBL" id="NDXW01000001">
    <property type="protein sequence ID" value="RDH45243.1"/>
    <property type="molecule type" value="Genomic_DNA"/>
</dbReference>
<name>A0A4P9VP76_9GAMM</name>
<keyword evidence="4" id="KW-0804">Transcription</keyword>
<dbReference type="CDD" id="cd24075">
    <property type="entry name" value="ASKHA_ATPase_ROK_NagC"/>
    <property type="match status" value="1"/>
</dbReference>
<dbReference type="Gene3D" id="1.10.10.10">
    <property type="entry name" value="Winged helix-like DNA-binding domain superfamily/Winged helix DNA-binding domain"/>
    <property type="match status" value="1"/>
</dbReference>
<dbReference type="FunFam" id="1.10.10.10:FF:000045">
    <property type="entry name" value="ROK family transcriptional regulator"/>
    <property type="match status" value="1"/>
</dbReference>
<dbReference type="InterPro" id="IPR049874">
    <property type="entry name" value="ROK_cs"/>
</dbReference>
<dbReference type="SUPFAM" id="SSF46785">
    <property type="entry name" value="Winged helix' DNA-binding domain"/>
    <property type="match status" value="1"/>
</dbReference>
<dbReference type="PANTHER" id="PTHR18964">
    <property type="entry name" value="ROK (REPRESSOR, ORF, KINASE) FAMILY"/>
    <property type="match status" value="1"/>
</dbReference>
<dbReference type="GO" id="GO:0003677">
    <property type="term" value="F:DNA binding"/>
    <property type="evidence" value="ECO:0007669"/>
    <property type="project" value="UniProtKB-KW"/>
</dbReference>
<keyword evidence="5" id="KW-0119">Carbohydrate metabolism</keyword>
<dbReference type="Pfam" id="PF00480">
    <property type="entry name" value="ROK"/>
    <property type="match status" value="1"/>
</dbReference>
<organism evidence="6 7">
    <name type="scientific">Zooshikella ganghwensis</name>
    <dbReference type="NCBI Taxonomy" id="202772"/>
    <lineage>
        <taxon>Bacteria</taxon>
        <taxon>Pseudomonadati</taxon>
        <taxon>Pseudomonadota</taxon>
        <taxon>Gammaproteobacteria</taxon>
        <taxon>Oceanospirillales</taxon>
        <taxon>Zooshikellaceae</taxon>
        <taxon>Zooshikella</taxon>
    </lineage>
</organism>
<dbReference type="InterPro" id="IPR036388">
    <property type="entry name" value="WH-like_DNA-bd_sf"/>
</dbReference>
<evidence type="ECO:0000256" key="2">
    <source>
        <dbReference type="ARBA" id="ARBA00023015"/>
    </source>
</evidence>
<dbReference type="SUPFAM" id="SSF53067">
    <property type="entry name" value="Actin-like ATPase domain"/>
    <property type="match status" value="1"/>
</dbReference>
<evidence type="ECO:0000256" key="3">
    <source>
        <dbReference type="ARBA" id="ARBA00023125"/>
    </source>
</evidence>
<keyword evidence="3" id="KW-0238">DNA-binding</keyword>
<accession>A0A4P9VP76</accession>
<proteinExistence type="inferred from homology"/>
<keyword evidence="7" id="KW-1185">Reference proteome</keyword>
<evidence type="ECO:0000313" key="6">
    <source>
        <dbReference type="EMBL" id="RDH45243.1"/>
    </source>
</evidence>
<dbReference type="PROSITE" id="PS01125">
    <property type="entry name" value="ROK"/>
    <property type="match status" value="1"/>
</dbReference>